<comment type="catalytic activity">
    <reaction evidence="1 10">
        <text>ATP-dependent breakage, passage and rejoining of double-stranded DNA.</text>
        <dbReference type="EC" id="5.6.2.2"/>
    </reaction>
</comment>
<feature type="domain" description="Toprim" evidence="11">
    <location>
        <begin position="417"/>
        <end position="531"/>
    </location>
</feature>
<dbReference type="InterPro" id="IPR006171">
    <property type="entry name" value="TOPRIM_dom"/>
</dbReference>
<comment type="cofactor">
    <cofactor evidence="10">
        <name>Mg(2+)</name>
        <dbReference type="ChEBI" id="CHEBI:18420"/>
    </cofactor>
    <cofactor evidence="10">
        <name>Mn(2+)</name>
        <dbReference type="ChEBI" id="CHEBI:29035"/>
    </cofactor>
    <cofactor evidence="10">
        <name>Ca(2+)</name>
        <dbReference type="ChEBI" id="CHEBI:29108"/>
    </cofactor>
    <text evidence="10">Binds two Mg(2+) per subunit. The magnesium ions form salt bridges with both the protein and the DNA. Can also accept other divalent metal cations, such as Mn(2+) or Ca(2+).</text>
</comment>
<dbReference type="FunFam" id="3.30.565.10:FF:000002">
    <property type="entry name" value="DNA gyrase subunit B"/>
    <property type="match status" value="1"/>
</dbReference>
<dbReference type="InterPro" id="IPR014721">
    <property type="entry name" value="Ribsml_uS5_D2-typ_fold_subgr"/>
</dbReference>
<dbReference type="InterPro" id="IPR018522">
    <property type="entry name" value="TopoIIA_CS"/>
</dbReference>
<keyword evidence="10" id="KW-0963">Cytoplasm</keyword>
<dbReference type="EC" id="5.6.2.2" evidence="10"/>
<dbReference type="NCBIfam" id="TIGR01059">
    <property type="entry name" value="gyrB"/>
    <property type="match status" value="1"/>
</dbReference>
<dbReference type="SUPFAM" id="SSF55874">
    <property type="entry name" value="ATPase domain of HSP90 chaperone/DNA topoisomerase II/histidine kinase"/>
    <property type="match status" value="1"/>
</dbReference>
<evidence type="ECO:0000256" key="7">
    <source>
        <dbReference type="ARBA" id="ARBA00023029"/>
    </source>
</evidence>
<evidence type="ECO:0000256" key="3">
    <source>
        <dbReference type="ARBA" id="ARBA00022723"/>
    </source>
</evidence>
<protein>
    <recommendedName>
        <fullName evidence="10">DNA gyrase subunit B</fullName>
        <ecNumber evidence="10">5.6.2.2</ecNumber>
    </recommendedName>
</protein>
<evidence type="ECO:0000259" key="11">
    <source>
        <dbReference type="PROSITE" id="PS50880"/>
    </source>
</evidence>
<dbReference type="GO" id="GO:0005737">
    <property type="term" value="C:cytoplasm"/>
    <property type="evidence" value="ECO:0007669"/>
    <property type="project" value="UniProtKB-SubCell"/>
</dbReference>
<dbReference type="InterPro" id="IPR034160">
    <property type="entry name" value="TOPRIM_GyrB"/>
</dbReference>
<keyword evidence="9 10" id="KW-0413">Isomerase</keyword>
<dbReference type="Pfam" id="PF01751">
    <property type="entry name" value="Toprim"/>
    <property type="match status" value="1"/>
</dbReference>
<evidence type="ECO:0000256" key="6">
    <source>
        <dbReference type="ARBA" id="ARBA00022842"/>
    </source>
</evidence>
<dbReference type="InterPro" id="IPR000565">
    <property type="entry name" value="Topo_IIA_B"/>
</dbReference>
<dbReference type="EMBL" id="CP031376">
    <property type="protein sequence ID" value="AXK50679.1"/>
    <property type="molecule type" value="Genomic_DNA"/>
</dbReference>
<keyword evidence="8" id="KW-0238">DNA-binding</keyword>
<name>A0A345Z250_9MOLU</name>
<dbReference type="GO" id="GO:0006265">
    <property type="term" value="P:DNA topological change"/>
    <property type="evidence" value="ECO:0007669"/>
    <property type="project" value="UniProtKB-UniRule"/>
</dbReference>
<dbReference type="NCBIfam" id="NF004189">
    <property type="entry name" value="PRK05644.1"/>
    <property type="match status" value="1"/>
</dbReference>
<dbReference type="KEGG" id="salx:SALLE_v1c00030"/>
<dbReference type="RefSeq" id="WP_115557610.1">
    <property type="nucleotide sequence ID" value="NZ_CP031376.1"/>
</dbReference>
<dbReference type="GO" id="GO:0034335">
    <property type="term" value="F:DNA negative supercoiling activity"/>
    <property type="evidence" value="ECO:0007669"/>
    <property type="project" value="UniProtKB-ARBA"/>
</dbReference>
<dbReference type="GO" id="GO:0006261">
    <property type="term" value="P:DNA-templated DNA replication"/>
    <property type="evidence" value="ECO:0007669"/>
    <property type="project" value="UniProtKB-UniRule"/>
</dbReference>
<dbReference type="SUPFAM" id="SSF54211">
    <property type="entry name" value="Ribosomal protein S5 domain 2-like"/>
    <property type="match status" value="1"/>
</dbReference>
<evidence type="ECO:0000256" key="10">
    <source>
        <dbReference type="HAMAP-Rule" id="MF_01898"/>
    </source>
</evidence>
<dbReference type="Gene3D" id="3.30.565.10">
    <property type="entry name" value="Histidine kinase-like ATPase, C-terminal domain"/>
    <property type="match status" value="1"/>
</dbReference>
<dbReference type="GO" id="GO:0005694">
    <property type="term" value="C:chromosome"/>
    <property type="evidence" value="ECO:0007669"/>
    <property type="project" value="InterPro"/>
</dbReference>
<dbReference type="PANTHER" id="PTHR45866">
    <property type="entry name" value="DNA GYRASE/TOPOISOMERASE SUBUNIT B"/>
    <property type="match status" value="1"/>
</dbReference>
<dbReference type="Pfam" id="PF00986">
    <property type="entry name" value="DNA_gyraseB_C"/>
    <property type="match status" value="1"/>
</dbReference>
<comment type="miscellaneous">
    <text evidence="10">Few gyrases are as efficient as E.coli at forming negative supercoils. Not all organisms have 2 type II topoisomerases; in organisms with a single type II topoisomerase this enzyme also has to decatenate newly replicated chromosomes.</text>
</comment>
<feature type="binding site" evidence="10">
    <location>
        <position position="423"/>
    </location>
    <ligand>
        <name>Mg(2+)</name>
        <dbReference type="ChEBI" id="CHEBI:18420"/>
        <label>1</label>
        <note>catalytic</note>
    </ligand>
</feature>
<evidence type="ECO:0000256" key="1">
    <source>
        <dbReference type="ARBA" id="ARBA00000185"/>
    </source>
</evidence>
<keyword evidence="5 10" id="KW-0067">ATP-binding</keyword>
<feature type="binding site" evidence="10">
    <location>
        <position position="496"/>
    </location>
    <ligand>
        <name>Mg(2+)</name>
        <dbReference type="ChEBI" id="CHEBI:18420"/>
        <label>2</label>
    </ligand>
</feature>
<accession>A0A345Z250</accession>
<evidence type="ECO:0000256" key="8">
    <source>
        <dbReference type="ARBA" id="ARBA00023125"/>
    </source>
</evidence>
<dbReference type="Pfam" id="PF02518">
    <property type="entry name" value="HATPase_c"/>
    <property type="match status" value="1"/>
</dbReference>
<sequence>MEQKYSSSSIQVLKGLEAVRKRPGMYIGTTNEVGLHHLIWEIIDNSIDETLAGFANTITVVITNNNEIIVKDNGRGIPIDIHPETKKSALETVFTVLHAGGKFSSDTYKISGGLHGVGASVVNALSLYVEVMVLRDNKIHRQVFSDGGTKISALEIIGNTDVQGTLVKFKPDPEIFKETINFDFKTIQNKLKQMAFLNRGVTINLYDQRSDKEISYNFENGIEDYVTEINSGKNKINENVFSVNESFNDIAIEFAMQYNDSYTENLFSFCNNIFTSEGGTHEEGLRQALVKVINNYLNESTKNVKKTKFTWDDIKEGIVCVLSIKHMDPQFEGQTKAKLSNLDAKEAVNQVITEKLKDYLLKNPEDSKKIIEKNMLSQKARIAAMRAREDTRRKSALDNFSLPGKLADCESKDADLCELYLVEGDSAGGSAKTGRNRKYQAILPLRGKVLNVEKVKEGRAFENTEIQSIVTAIGTGIKDNLDLEKIRYKKIIIMTDADVDGAHIRTLLLTFFYRYMNKIVKNGNIYVAQPPLYKIEAGKKNAYAYNDQELEVLKAEQFKDLKYTIQRYKGLGEMDPIQLWETTMDPERRTILQIKATDSFLDNEVFSSLMGENIESRRKFITDNAQFVENIDF</sequence>
<dbReference type="CDD" id="cd03366">
    <property type="entry name" value="TOPRIM_TopoIIA_GyrB"/>
    <property type="match status" value="1"/>
</dbReference>
<dbReference type="PRINTS" id="PR01159">
    <property type="entry name" value="DNAGYRASEB"/>
</dbReference>
<comment type="subunit">
    <text evidence="10">Heterotetramer, composed of two GyrA and two GyrB chains. In the heterotetramer, GyrA contains the active site tyrosine that forms a transient covalent intermediate with DNA, while GyrB binds cofactors and catalyzes ATP hydrolysis.</text>
</comment>
<feature type="site" description="Interaction with DNA" evidence="10">
    <location>
        <position position="451"/>
    </location>
</feature>
<dbReference type="Proteomes" id="UP000254792">
    <property type="component" value="Chromosome"/>
</dbReference>
<comment type="similarity">
    <text evidence="2 10">Belongs to the type II topoisomerase GyrB family.</text>
</comment>
<dbReference type="InterPro" id="IPR013759">
    <property type="entry name" value="Topo_IIA_B_C"/>
</dbReference>
<dbReference type="AlphaFoldDB" id="A0A345Z250"/>
<gene>
    <name evidence="10 12" type="primary">gyrB</name>
    <name evidence="12" type="ORF">SALLE_v1c00030</name>
</gene>
<feature type="binding site" evidence="10">
    <location>
        <position position="496"/>
    </location>
    <ligand>
        <name>Mg(2+)</name>
        <dbReference type="ChEBI" id="CHEBI:18420"/>
        <label>1</label>
        <note>catalytic</note>
    </ligand>
</feature>
<dbReference type="FunFam" id="3.40.50.670:FF:000002">
    <property type="entry name" value="DNA gyrase subunit B"/>
    <property type="match status" value="1"/>
</dbReference>
<dbReference type="NCBIfam" id="NF011501">
    <property type="entry name" value="PRK14939.1"/>
    <property type="match status" value="1"/>
</dbReference>
<dbReference type="InterPro" id="IPR003594">
    <property type="entry name" value="HATPase_dom"/>
</dbReference>
<organism evidence="12 13">
    <name type="scientific">Spiroplasma alleghenense</name>
    <dbReference type="NCBI Taxonomy" id="216931"/>
    <lineage>
        <taxon>Bacteria</taxon>
        <taxon>Bacillati</taxon>
        <taxon>Mycoplasmatota</taxon>
        <taxon>Mollicutes</taxon>
        <taxon>Entomoplasmatales</taxon>
        <taxon>Spiroplasmataceae</taxon>
        <taxon>Spiroplasma</taxon>
    </lineage>
</organism>
<dbReference type="Gene3D" id="3.40.50.670">
    <property type="match status" value="1"/>
</dbReference>
<keyword evidence="6 10" id="KW-0460">Magnesium</keyword>
<dbReference type="InterPro" id="IPR036890">
    <property type="entry name" value="HATPase_C_sf"/>
</dbReference>
<dbReference type="PANTHER" id="PTHR45866:SF1">
    <property type="entry name" value="DNA GYRASE SUBUNIT B, MITOCHONDRIAL"/>
    <property type="match status" value="1"/>
</dbReference>
<dbReference type="InterPro" id="IPR002288">
    <property type="entry name" value="DNA_gyrase_B_C"/>
</dbReference>
<dbReference type="SMART" id="SM00387">
    <property type="entry name" value="HATPase_c"/>
    <property type="match status" value="1"/>
</dbReference>
<dbReference type="CDD" id="cd00822">
    <property type="entry name" value="TopoII_Trans_DNA_gyrase"/>
    <property type="match status" value="1"/>
</dbReference>
<dbReference type="InterPro" id="IPR013760">
    <property type="entry name" value="Topo_IIA-like_dom_sf"/>
</dbReference>
<feature type="site" description="Interaction with DNA" evidence="10">
    <location>
        <position position="448"/>
    </location>
</feature>
<dbReference type="GO" id="GO:0046872">
    <property type="term" value="F:metal ion binding"/>
    <property type="evidence" value="ECO:0007669"/>
    <property type="project" value="UniProtKB-KW"/>
</dbReference>
<dbReference type="GO" id="GO:0003677">
    <property type="term" value="F:DNA binding"/>
    <property type="evidence" value="ECO:0007669"/>
    <property type="project" value="UniProtKB-KW"/>
</dbReference>
<reference evidence="12 13" key="1">
    <citation type="submission" date="2018-07" db="EMBL/GenBank/DDBJ databases">
        <title>Complete genome sequence of Spiroplasma alleghenense PLHS-1 (ATCC 51752).</title>
        <authorList>
            <person name="Chou L."/>
            <person name="Lee T.-Y."/>
            <person name="Tsai Y.-M."/>
            <person name="Kuo C.-H."/>
        </authorList>
    </citation>
    <scope>NUCLEOTIDE SEQUENCE [LARGE SCALE GENOMIC DNA]</scope>
    <source>
        <strain evidence="12 13">PLHS-1</strain>
    </source>
</reference>
<evidence type="ECO:0000256" key="4">
    <source>
        <dbReference type="ARBA" id="ARBA00022741"/>
    </source>
</evidence>
<keyword evidence="7 10" id="KW-0799">Topoisomerase</keyword>
<dbReference type="Pfam" id="PF00204">
    <property type="entry name" value="DNA_gyraseB"/>
    <property type="match status" value="1"/>
</dbReference>
<dbReference type="InterPro" id="IPR013506">
    <property type="entry name" value="Topo_IIA_bsu_dom2"/>
</dbReference>
<evidence type="ECO:0000256" key="9">
    <source>
        <dbReference type="ARBA" id="ARBA00023235"/>
    </source>
</evidence>
<dbReference type="SMART" id="SM00433">
    <property type="entry name" value="TOP2c"/>
    <property type="match status" value="1"/>
</dbReference>
<keyword evidence="4 10" id="KW-0547">Nucleotide-binding</keyword>
<dbReference type="GO" id="GO:0005524">
    <property type="term" value="F:ATP binding"/>
    <property type="evidence" value="ECO:0007669"/>
    <property type="project" value="UniProtKB-UniRule"/>
</dbReference>
<dbReference type="InterPro" id="IPR001241">
    <property type="entry name" value="Topo_IIA"/>
</dbReference>
<dbReference type="PRINTS" id="PR00418">
    <property type="entry name" value="TPI2FAMILY"/>
</dbReference>
<evidence type="ECO:0000313" key="12">
    <source>
        <dbReference type="EMBL" id="AXK50679.1"/>
    </source>
</evidence>
<dbReference type="CDD" id="cd16928">
    <property type="entry name" value="HATPase_GyrB-like"/>
    <property type="match status" value="1"/>
</dbReference>
<proteinExistence type="inferred from homology"/>
<evidence type="ECO:0000256" key="5">
    <source>
        <dbReference type="ARBA" id="ARBA00022840"/>
    </source>
</evidence>
<dbReference type="HAMAP" id="MF_01898">
    <property type="entry name" value="GyrB"/>
    <property type="match status" value="1"/>
</dbReference>
<comment type="function">
    <text evidence="10">A type II topoisomerase that negatively supercoils closed circular double-stranded (ds) DNA in an ATP-dependent manner to modulate DNA topology and maintain chromosomes in an underwound state. Negative supercoiling favors strand separation, and DNA replication, transcription, recombination and repair, all of which involve strand separation. Also able to catalyze the interconversion of other topological isomers of dsDNA rings, including catenanes and knotted rings. Type II topoisomerases break and join 2 DNA strands simultaneously in an ATP-dependent manner.</text>
</comment>
<dbReference type="SUPFAM" id="SSF56719">
    <property type="entry name" value="Type II DNA topoisomerase"/>
    <property type="match status" value="1"/>
</dbReference>
<dbReference type="OrthoDB" id="9802808at2"/>
<keyword evidence="3 10" id="KW-0479">Metal-binding</keyword>
<dbReference type="PROSITE" id="PS50880">
    <property type="entry name" value="TOPRIM"/>
    <property type="match status" value="1"/>
</dbReference>
<evidence type="ECO:0000256" key="2">
    <source>
        <dbReference type="ARBA" id="ARBA00010708"/>
    </source>
</evidence>
<keyword evidence="13" id="KW-1185">Reference proteome</keyword>
<comment type="subcellular location">
    <subcellularLocation>
        <location evidence="10">Cytoplasm</location>
    </subcellularLocation>
</comment>
<evidence type="ECO:0000313" key="13">
    <source>
        <dbReference type="Proteomes" id="UP000254792"/>
    </source>
</evidence>
<dbReference type="Gene3D" id="3.30.230.10">
    <property type="match status" value="1"/>
</dbReference>
<dbReference type="InterPro" id="IPR020568">
    <property type="entry name" value="Ribosomal_Su5_D2-typ_SF"/>
</dbReference>
<feature type="binding site" evidence="10">
    <location>
        <position position="498"/>
    </location>
    <ligand>
        <name>Mg(2+)</name>
        <dbReference type="ChEBI" id="CHEBI:18420"/>
        <label>2</label>
    </ligand>
</feature>
<dbReference type="PROSITE" id="PS00177">
    <property type="entry name" value="TOPOISOMERASE_II"/>
    <property type="match status" value="1"/>
</dbReference>
<dbReference type="InterPro" id="IPR011557">
    <property type="entry name" value="GyrB"/>
</dbReference>